<feature type="non-terminal residue" evidence="2">
    <location>
        <position position="1"/>
    </location>
</feature>
<sequence>SEAKSDDDLIHLGQTEMEVEFGFAVGQQPYRIIRKRSKPKRRGRSGRTILEFQIATGDGFRSITGDSIAQTQQKIIDILHMDYPTFTNSAFLRQGHADEFTVKRPVERKQVLADILGLSFYDELEERAKDLAKQQETEKAQLNSAIKDIGDELARKPAYEAEFEEAQSELSRVEKVTKEQESRLNGLRQEKESLENKRAQLIQLEEHIRDTERDLERWDDQVKQHHTQLKEYEELIAQRSAIEEGYTQLSLVKKLSNELEYKFR</sequence>
<reference evidence="2" key="1">
    <citation type="journal article" date="2014" name="Front. Microbiol.">
        <title>High frequency of phylogenetically diverse reductive dehalogenase-homologous genes in deep subseafloor sedimentary metagenomes.</title>
        <authorList>
            <person name="Kawai M."/>
            <person name="Futagami T."/>
            <person name="Toyoda A."/>
            <person name="Takaki Y."/>
            <person name="Nishi S."/>
            <person name="Hori S."/>
            <person name="Arai W."/>
            <person name="Tsubouchi T."/>
            <person name="Morono Y."/>
            <person name="Uchiyama I."/>
            <person name="Ito T."/>
            <person name="Fujiyama A."/>
            <person name="Inagaki F."/>
            <person name="Takami H."/>
        </authorList>
    </citation>
    <scope>NUCLEOTIDE SEQUENCE</scope>
    <source>
        <strain evidence="2">Expedition CK06-06</strain>
    </source>
</reference>
<evidence type="ECO:0000313" key="2">
    <source>
        <dbReference type="EMBL" id="GAI36798.1"/>
    </source>
</evidence>
<feature type="non-terminal residue" evidence="2">
    <location>
        <position position="264"/>
    </location>
</feature>
<dbReference type="PANTHER" id="PTHR32114">
    <property type="entry name" value="ABC TRANSPORTER ABCH.3"/>
    <property type="match status" value="1"/>
</dbReference>
<proteinExistence type="predicted"/>
<organism evidence="2">
    <name type="scientific">marine sediment metagenome</name>
    <dbReference type="NCBI Taxonomy" id="412755"/>
    <lineage>
        <taxon>unclassified sequences</taxon>
        <taxon>metagenomes</taxon>
        <taxon>ecological metagenomes</taxon>
    </lineage>
</organism>
<feature type="coiled-coil region" evidence="1">
    <location>
        <begin position="121"/>
        <end position="235"/>
    </location>
</feature>
<name>X1MZR2_9ZZZZ</name>
<comment type="caution">
    <text evidence="2">The sequence shown here is derived from an EMBL/GenBank/DDBJ whole genome shotgun (WGS) entry which is preliminary data.</text>
</comment>
<dbReference type="PANTHER" id="PTHR32114:SF2">
    <property type="entry name" value="ABC TRANSPORTER ABCH.3"/>
    <property type="match status" value="1"/>
</dbReference>
<keyword evidence="1" id="KW-0175">Coiled coil</keyword>
<dbReference type="Gene3D" id="3.40.50.300">
    <property type="entry name" value="P-loop containing nucleotide triphosphate hydrolases"/>
    <property type="match status" value="1"/>
</dbReference>
<dbReference type="SUPFAM" id="SSF52540">
    <property type="entry name" value="P-loop containing nucleoside triphosphate hydrolases"/>
    <property type="match status" value="1"/>
</dbReference>
<accession>X1MZR2</accession>
<dbReference type="EMBL" id="BARV01026074">
    <property type="protein sequence ID" value="GAI36798.1"/>
    <property type="molecule type" value="Genomic_DNA"/>
</dbReference>
<evidence type="ECO:0000256" key="1">
    <source>
        <dbReference type="SAM" id="Coils"/>
    </source>
</evidence>
<dbReference type="AlphaFoldDB" id="X1MZR2"/>
<protein>
    <recommendedName>
        <fullName evidence="3">Rad50/SbcC-type AAA domain-containing protein</fullName>
    </recommendedName>
</protein>
<dbReference type="InterPro" id="IPR027417">
    <property type="entry name" value="P-loop_NTPase"/>
</dbReference>
<evidence type="ECO:0008006" key="3">
    <source>
        <dbReference type="Google" id="ProtNLM"/>
    </source>
</evidence>
<gene>
    <name evidence="2" type="ORF">S06H3_42204</name>
</gene>